<dbReference type="VEuPathDB" id="FungiDB:ASPGLDRAFT_92974"/>
<dbReference type="RefSeq" id="XP_022398514.1">
    <property type="nucleotide sequence ID" value="XM_022550532.1"/>
</dbReference>
<evidence type="ECO:0000256" key="1">
    <source>
        <dbReference type="ARBA" id="ARBA00022737"/>
    </source>
</evidence>
<dbReference type="InterPro" id="IPR036770">
    <property type="entry name" value="Ankyrin_rpt-contain_sf"/>
</dbReference>
<dbReference type="SUPFAM" id="SSF48403">
    <property type="entry name" value="Ankyrin repeat"/>
    <property type="match status" value="1"/>
</dbReference>
<dbReference type="InterPro" id="IPR002110">
    <property type="entry name" value="Ankyrin_rpt"/>
</dbReference>
<dbReference type="OrthoDB" id="341259at2759"/>
<dbReference type="PANTHER" id="PTHR24171">
    <property type="entry name" value="ANKYRIN REPEAT DOMAIN-CONTAINING PROTEIN 39-RELATED"/>
    <property type="match status" value="1"/>
</dbReference>
<keyword evidence="1" id="KW-0677">Repeat</keyword>
<evidence type="ECO:0000256" key="3">
    <source>
        <dbReference type="PROSITE-ProRule" id="PRU00023"/>
    </source>
</evidence>
<dbReference type="Proteomes" id="UP000184300">
    <property type="component" value="Unassembled WGS sequence"/>
</dbReference>
<protein>
    <submittedName>
        <fullName evidence="4">Uncharacterized protein</fullName>
    </submittedName>
</protein>
<feature type="repeat" description="ANK" evidence="3">
    <location>
        <begin position="1"/>
        <end position="30"/>
    </location>
</feature>
<keyword evidence="5" id="KW-1185">Reference proteome</keyword>
<feature type="non-terminal residue" evidence="4">
    <location>
        <position position="1"/>
    </location>
</feature>
<evidence type="ECO:0000313" key="5">
    <source>
        <dbReference type="Proteomes" id="UP000184300"/>
    </source>
</evidence>
<name>A0A1L9VD31_ASPGL</name>
<evidence type="ECO:0000313" key="4">
    <source>
        <dbReference type="EMBL" id="OJJ81816.1"/>
    </source>
</evidence>
<dbReference type="PROSITE" id="PS50088">
    <property type="entry name" value="ANK_REPEAT"/>
    <property type="match status" value="2"/>
</dbReference>
<dbReference type="PROSITE" id="PS50297">
    <property type="entry name" value="ANK_REP_REGION"/>
    <property type="match status" value="2"/>
</dbReference>
<dbReference type="SMART" id="SM00248">
    <property type="entry name" value="ANK"/>
    <property type="match status" value="2"/>
</dbReference>
<dbReference type="EMBL" id="KV878904">
    <property type="protein sequence ID" value="OJJ81816.1"/>
    <property type="molecule type" value="Genomic_DNA"/>
</dbReference>
<accession>A0A1L9VD31</accession>
<dbReference type="STRING" id="1160497.A0A1L9VD31"/>
<dbReference type="AlphaFoldDB" id="A0A1L9VD31"/>
<organism evidence="4 5">
    <name type="scientific">Aspergillus glaucus CBS 516.65</name>
    <dbReference type="NCBI Taxonomy" id="1160497"/>
    <lineage>
        <taxon>Eukaryota</taxon>
        <taxon>Fungi</taxon>
        <taxon>Dikarya</taxon>
        <taxon>Ascomycota</taxon>
        <taxon>Pezizomycotina</taxon>
        <taxon>Eurotiomycetes</taxon>
        <taxon>Eurotiomycetidae</taxon>
        <taxon>Eurotiales</taxon>
        <taxon>Aspergillaceae</taxon>
        <taxon>Aspergillus</taxon>
        <taxon>Aspergillus subgen. Aspergillus</taxon>
    </lineage>
</organism>
<proteinExistence type="predicted"/>
<dbReference type="Gene3D" id="1.25.40.20">
    <property type="entry name" value="Ankyrin repeat-containing domain"/>
    <property type="match status" value="1"/>
</dbReference>
<dbReference type="GeneID" id="34466792"/>
<feature type="non-terminal residue" evidence="4">
    <location>
        <position position="68"/>
    </location>
</feature>
<keyword evidence="2 3" id="KW-0040">ANK repeat</keyword>
<sequence length="68" mass="7159">TPIMTAANHGHVPAIKLLLHHGVDINVPQATCNSPLSLAAIHGHIPAVRTLLHHGADVNTIRRGTTPL</sequence>
<feature type="repeat" description="ANK" evidence="3">
    <location>
        <begin position="31"/>
        <end position="63"/>
    </location>
</feature>
<gene>
    <name evidence="4" type="ORF">ASPGLDRAFT_92974</name>
</gene>
<evidence type="ECO:0000256" key="2">
    <source>
        <dbReference type="ARBA" id="ARBA00023043"/>
    </source>
</evidence>
<reference evidence="5" key="1">
    <citation type="journal article" date="2017" name="Genome Biol.">
        <title>Comparative genomics reveals high biological diversity and specific adaptations in the industrially and medically important fungal genus Aspergillus.</title>
        <authorList>
            <person name="de Vries R.P."/>
            <person name="Riley R."/>
            <person name="Wiebenga A."/>
            <person name="Aguilar-Osorio G."/>
            <person name="Amillis S."/>
            <person name="Uchima C.A."/>
            <person name="Anderluh G."/>
            <person name="Asadollahi M."/>
            <person name="Askin M."/>
            <person name="Barry K."/>
            <person name="Battaglia E."/>
            <person name="Bayram O."/>
            <person name="Benocci T."/>
            <person name="Braus-Stromeyer S.A."/>
            <person name="Caldana C."/>
            <person name="Canovas D."/>
            <person name="Cerqueira G.C."/>
            <person name="Chen F."/>
            <person name="Chen W."/>
            <person name="Choi C."/>
            <person name="Clum A."/>
            <person name="Dos Santos R.A."/>
            <person name="Damasio A.R."/>
            <person name="Diallinas G."/>
            <person name="Emri T."/>
            <person name="Fekete E."/>
            <person name="Flipphi M."/>
            <person name="Freyberg S."/>
            <person name="Gallo A."/>
            <person name="Gournas C."/>
            <person name="Habgood R."/>
            <person name="Hainaut M."/>
            <person name="Harispe M.L."/>
            <person name="Henrissat B."/>
            <person name="Hilden K.S."/>
            <person name="Hope R."/>
            <person name="Hossain A."/>
            <person name="Karabika E."/>
            <person name="Karaffa L."/>
            <person name="Karanyi Z."/>
            <person name="Krasevec N."/>
            <person name="Kuo A."/>
            <person name="Kusch H."/>
            <person name="LaButti K."/>
            <person name="Lagendijk E.L."/>
            <person name="Lapidus A."/>
            <person name="Levasseur A."/>
            <person name="Lindquist E."/>
            <person name="Lipzen A."/>
            <person name="Logrieco A.F."/>
            <person name="MacCabe A."/>
            <person name="Maekelae M.R."/>
            <person name="Malavazi I."/>
            <person name="Melin P."/>
            <person name="Meyer V."/>
            <person name="Mielnichuk N."/>
            <person name="Miskei M."/>
            <person name="Molnar A.P."/>
            <person name="Mule G."/>
            <person name="Ngan C.Y."/>
            <person name="Orejas M."/>
            <person name="Orosz E."/>
            <person name="Ouedraogo J.P."/>
            <person name="Overkamp K.M."/>
            <person name="Park H.-S."/>
            <person name="Perrone G."/>
            <person name="Piumi F."/>
            <person name="Punt P.J."/>
            <person name="Ram A.F."/>
            <person name="Ramon A."/>
            <person name="Rauscher S."/>
            <person name="Record E."/>
            <person name="Riano-Pachon D.M."/>
            <person name="Robert V."/>
            <person name="Roehrig J."/>
            <person name="Ruller R."/>
            <person name="Salamov A."/>
            <person name="Salih N.S."/>
            <person name="Samson R.A."/>
            <person name="Sandor E."/>
            <person name="Sanguinetti M."/>
            <person name="Schuetze T."/>
            <person name="Sepcic K."/>
            <person name="Shelest E."/>
            <person name="Sherlock G."/>
            <person name="Sophianopoulou V."/>
            <person name="Squina F.M."/>
            <person name="Sun H."/>
            <person name="Susca A."/>
            <person name="Todd R.B."/>
            <person name="Tsang A."/>
            <person name="Unkles S.E."/>
            <person name="van de Wiele N."/>
            <person name="van Rossen-Uffink D."/>
            <person name="Oliveira J.V."/>
            <person name="Vesth T.C."/>
            <person name="Visser J."/>
            <person name="Yu J.-H."/>
            <person name="Zhou M."/>
            <person name="Andersen M.R."/>
            <person name="Archer D.B."/>
            <person name="Baker S.E."/>
            <person name="Benoit I."/>
            <person name="Brakhage A.A."/>
            <person name="Braus G.H."/>
            <person name="Fischer R."/>
            <person name="Frisvad J.C."/>
            <person name="Goldman G.H."/>
            <person name="Houbraken J."/>
            <person name="Oakley B."/>
            <person name="Pocsi I."/>
            <person name="Scazzocchio C."/>
            <person name="Seiboth B."/>
            <person name="vanKuyk P.A."/>
            <person name="Wortman J."/>
            <person name="Dyer P.S."/>
            <person name="Grigoriev I.V."/>
        </authorList>
    </citation>
    <scope>NUCLEOTIDE SEQUENCE [LARGE SCALE GENOMIC DNA]</scope>
    <source>
        <strain evidence="5">CBS 516.65</strain>
    </source>
</reference>
<dbReference type="Pfam" id="PF12796">
    <property type="entry name" value="Ank_2"/>
    <property type="match status" value="1"/>
</dbReference>